<comment type="caution">
    <text evidence="1">The sequence shown here is derived from an EMBL/GenBank/DDBJ whole genome shotgun (WGS) entry which is preliminary data.</text>
</comment>
<gene>
    <name evidence="1" type="ORF">KP78_03200</name>
</gene>
<proteinExistence type="predicted"/>
<name>A0A0C2RNV4_9BACL</name>
<evidence type="ECO:0000313" key="2">
    <source>
        <dbReference type="Proteomes" id="UP000031938"/>
    </source>
</evidence>
<sequence length="106" mass="11821">MPGNEPNLLELAEEGVIGFKAFLYTTGNKEFENVDDMTLLKGMKAIARLGKVLALHSESGPITDWLKEEKEKDGKVSADDYLDTRPIAAEAEAVQRALFYAEVRQY</sequence>
<protein>
    <recommendedName>
        <fullName evidence="3">Allantoinase</fullName>
    </recommendedName>
</protein>
<dbReference type="OrthoDB" id="9765462at2"/>
<organism evidence="1 2">
    <name type="scientific">Jeotgalibacillus soli</name>
    <dbReference type="NCBI Taxonomy" id="889306"/>
    <lineage>
        <taxon>Bacteria</taxon>
        <taxon>Bacillati</taxon>
        <taxon>Bacillota</taxon>
        <taxon>Bacilli</taxon>
        <taxon>Bacillales</taxon>
        <taxon>Caryophanaceae</taxon>
        <taxon>Jeotgalibacillus</taxon>
    </lineage>
</organism>
<evidence type="ECO:0000313" key="1">
    <source>
        <dbReference type="EMBL" id="KIL51950.1"/>
    </source>
</evidence>
<dbReference type="Proteomes" id="UP000031938">
    <property type="component" value="Unassembled WGS sequence"/>
</dbReference>
<dbReference type="RefSeq" id="WP_052474453.1">
    <property type="nucleotide sequence ID" value="NZ_JXRP01000006.1"/>
</dbReference>
<dbReference type="STRING" id="889306.KP78_03200"/>
<reference evidence="1 2" key="1">
    <citation type="submission" date="2015-01" db="EMBL/GenBank/DDBJ databases">
        <title>Genome sequencing of Jeotgalibacillus soli.</title>
        <authorList>
            <person name="Goh K.M."/>
            <person name="Chan K.-G."/>
            <person name="Yaakop A.S."/>
            <person name="Ee R."/>
            <person name="Gan H.M."/>
            <person name="Chan C.S."/>
        </authorList>
    </citation>
    <scope>NUCLEOTIDE SEQUENCE [LARGE SCALE GENOMIC DNA]</scope>
    <source>
        <strain evidence="1 2">P9</strain>
    </source>
</reference>
<dbReference type="Gene3D" id="3.20.20.140">
    <property type="entry name" value="Metal-dependent hydrolases"/>
    <property type="match status" value="1"/>
</dbReference>
<dbReference type="InterPro" id="IPR032466">
    <property type="entry name" value="Metal_Hydrolase"/>
</dbReference>
<dbReference type="EMBL" id="JXRP01000006">
    <property type="protein sequence ID" value="KIL51950.1"/>
    <property type="molecule type" value="Genomic_DNA"/>
</dbReference>
<dbReference type="SUPFAM" id="SSF51556">
    <property type="entry name" value="Metallo-dependent hydrolases"/>
    <property type="match status" value="1"/>
</dbReference>
<accession>A0A0C2RNV4</accession>
<evidence type="ECO:0008006" key="3">
    <source>
        <dbReference type="Google" id="ProtNLM"/>
    </source>
</evidence>
<dbReference type="AlphaFoldDB" id="A0A0C2RNV4"/>
<keyword evidence="2" id="KW-1185">Reference proteome</keyword>
<dbReference type="PATRIC" id="fig|889306.3.peg.324"/>